<organism evidence="1">
    <name type="scientific">bioreactor metagenome</name>
    <dbReference type="NCBI Taxonomy" id="1076179"/>
    <lineage>
        <taxon>unclassified sequences</taxon>
        <taxon>metagenomes</taxon>
        <taxon>ecological metagenomes</taxon>
    </lineage>
</organism>
<comment type="caution">
    <text evidence="1">The sequence shown here is derived from an EMBL/GenBank/DDBJ whole genome shotgun (WGS) entry which is preliminary data.</text>
</comment>
<accession>A0A645FTR0</accession>
<reference evidence="1" key="1">
    <citation type="submission" date="2019-08" db="EMBL/GenBank/DDBJ databases">
        <authorList>
            <person name="Kucharzyk K."/>
            <person name="Murdoch R.W."/>
            <person name="Higgins S."/>
            <person name="Loffler F."/>
        </authorList>
    </citation>
    <scope>NUCLEOTIDE SEQUENCE</scope>
</reference>
<sequence>MHPALFPVFRQGVLDARDGCVIEDKGFTFPQPVAGSPDHSAFPAGSELAQRDTLRRKLGIQNRVEQMQRAKNELAGIHRQFAFLRLPVVFAESQIAQTKVKVSDRPVRSL</sequence>
<protein>
    <submittedName>
        <fullName evidence="1">Uncharacterized protein</fullName>
    </submittedName>
</protein>
<gene>
    <name evidence="1" type="ORF">SDC9_162807</name>
</gene>
<evidence type="ECO:0000313" key="1">
    <source>
        <dbReference type="EMBL" id="MPN15473.1"/>
    </source>
</evidence>
<name>A0A645FTR0_9ZZZZ</name>
<dbReference type="AlphaFoldDB" id="A0A645FTR0"/>
<proteinExistence type="predicted"/>
<dbReference type="EMBL" id="VSSQ01062255">
    <property type="protein sequence ID" value="MPN15473.1"/>
    <property type="molecule type" value="Genomic_DNA"/>
</dbReference>